<evidence type="ECO:0000313" key="3">
    <source>
        <dbReference type="EMBL" id="CAF0891078.1"/>
    </source>
</evidence>
<accession>A0A813YXJ4</accession>
<feature type="domain" description="Repulsive guidance molecule C-terminal" evidence="2">
    <location>
        <begin position="243"/>
        <end position="468"/>
    </location>
</feature>
<dbReference type="Pfam" id="PF06534">
    <property type="entry name" value="RGM_C"/>
    <property type="match status" value="1"/>
</dbReference>
<keyword evidence="1" id="KW-0812">Transmembrane</keyword>
<organism evidence="3 4">
    <name type="scientific">Adineta steineri</name>
    <dbReference type="NCBI Taxonomy" id="433720"/>
    <lineage>
        <taxon>Eukaryota</taxon>
        <taxon>Metazoa</taxon>
        <taxon>Spiralia</taxon>
        <taxon>Gnathifera</taxon>
        <taxon>Rotifera</taxon>
        <taxon>Eurotatoria</taxon>
        <taxon>Bdelloidea</taxon>
        <taxon>Adinetida</taxon>
        <taxon>Adinetidae</taxon>
        <taxon>Adineta</taxon>
    </lineage>
</organism>
<evidence type="ECO:0000259" key="2">
    <source>
        <dbReference type="Pfam" id="PF06534"/>
    </source>
</evidence>
<name>A0A813YXJ4_9BILA</name>
<evidence type="ECO:0000256" key="1">
    <source>
        <dbReference type="SAM" id="Phobius"/>
    </source>
</evidence>
<proteinExistence type="predicted"/>
<gene>
    <name evidence="3" type="ORF">IZO911_LOCUS11724</name>
</gene>
<dbReference type="Proteomes" id="UP000663860">
    <property type="component" value="Unassembled WGS sequence"/>
</dbReference>
<feature type="transmembrane region" description="Helical" evidence="1">
    <location>
        <begin position="523"/>
        <end position="539"/>
    </location>
</feature>
<sequence>MNIYLQADNIDCPKPPLVEFVRDLLTKVCFDSDSAGPLNYSMDNVEFYNAHCRLYQDIKQCLDTKLKHCDTEQPGLNQHILSLVENYQLPLEYFEYDAKTYDDNHYLQNLIPFCDGDKLSNHFLQQFDRSLLSCLTKVTLTKHKQCLSTFKNNIQTVYQTKALLNEITKWSEDFLRCIYNSIPTNCPRATKEVFIFKELLAVPEKYNKSTPTSTTLNITKIIKQKLPNENVQEFAQSKRATSSIHGDPHIVQLHTTTAVTCRLLENRTYISNPHFKITGISKHVGHPDLTATAITSLQIDFYNLNGSLIAYYRASSGKLPLELIYRDALSPSIIKIDHGEQRSTEGHITLTHIPTSTQITVNIWAKFYFFLVRSSELLLNNSNGYLITGCPPNEIIDRQAIIARLKERFAQSQRQVAITTARQRRHIFLHESQLPQKCEQICSIKENDFIDECLFDCLAFASFNATQALRVNEIHLSTSRERRQLVENDNQIVKEFKECYKQGIVCQTMPDPDGITDRGLKNQISFFIMMIMLLFSVLLK</sequence>
<keyword evidence="1" id="KW-0472">Membrane</keyword>
<dbReference type="AlphaFoldDB" id="A0A813YXJ4"/>
<dbReference type="EMBL" id="CAJNOE010000088">
    <property type="protein sequence ID" value="CAF0891078.1"/>
    <property type="molecule type" value="Genomic_DNA"/>
</dbReference>
<evidence type="ECO:0000313" key="4">
    <source>
        <dbReference type="Proteomes" id="UP000663860"/>
    </source>
</evidence>
<reference evidence="3" key="1">
    <citation type="submission" date="2021-02" db="EMBL/GenBank/DDBJ databases">
        <authorList>
            <person name="Nowell W R."/>
        </authorList>
    </citation>
    <scope>NUCLEOTIDE SEQUENCE</scope>
</reference>
<dbReference type="InterPro" id="IPR009496">
    <property type="entry name" value="RGM_C"/>
</dbReference>
<comment type="caution">
    <text evidence="3">The sequence shown here is derived from an EMBL/GenBank/DDBJ whole genome shotgun (WGS) entry which is preliminary data.</text>
</comment>
<keyword evidence="1" id="KW-1133">Transmembrane helix</keyword>
<protein>
    <recommendedName>
        <fullName evidence="2">Repulsive guidance molecule C-terminal domain-containing protein</fullName>
    </recommendedName>
</protein>